<feature type="compositionally biased region" description="Low complexity" evidence="1">
    <location>
        <begin position="72"/>
        <end position="83"/>
    </location>
</feature>
<sequence>TATDPPSRRPVPKRRDDHANSDDESEPEAAPEPKQVKMTSKQAAKRGREDAKPTAPLQDSHKKCKRTDGSESEFSSSSDSSGESSEEEEKEEDELFSAEDSRKKTNLPKETS</sequence>
<evidence type="ECO:0000313" key="3">
    <source>
        <dbReference type="Proteomes" id="UP000292702"/>
    </source>
</evidence>
<accession>A0A4R0R064</accession>
<evidence type="ECO:0000313" key="2">
    <source>
        <dbReference type="EMBL" id="TCD60041.1"/>
    </source>
</evidence>
<evidence type="ECO:0000256" key="1">
    <source>
        <dbReference type="SAM" id="MobiDB-lite"/>
    </source>
</evidence>
<feature type="non-terminal residue" evidence="2">
    <location>
        <position position="1"/>
    </location>
</feature>
<protein>
    <submittedName>
        <fullName evidence="2">Uncharacterized protein</fullName>
    </submittedName>
</protein>
<proteinExistence type="predicted"/>
<gene>
    <name evidence="2" type="ORF">EIP91_010844</name>
</gene>
<feature type="compositionally biased region" description="Acidic residues" evidence="1">
    <location>
        <begin position="84"/>
        <end position="97"/>
    </location>
</feature>
<dbReference type="AlphaFoldDB" id="A0A4R0R064"/>
<feature type="region of interest" description="Disordered" evidence="1">
    <location>
        <begin position="1"/>
        <end position="112"/>
    </location>
</feature>
<organism evidence="2 3">
    <name type="scientific">Steccherinum ochraceum</name>
    <dbReference type="NCBI Taxonomy" id="92696"/>
    <lineage>
        <taxon>Eukaryota</taxon>
        <taxon>Fungi</taxon>
        <taxon>Dikarya</taxon>
        <taxon>Basidiomycota</taxon>
        <taxon>Agaricomycotina</taxon>
        <taxon>Agaricomycetes</taxon>
        <taxon>Polyporales</taxon>
        <taxon>Steccherinaceae</taxon>
        <taxon>Steccherinum</taxon>
    </lineage>
</organism>
<dbReference type="EMBL" id="RWJN01000672">
    <property type="protein sequence ID" value="TCD60041.1"/>
    <property type="molecule type" value="Genomic_DNA"/>
</dbReference>
<dbReference type="Proteomes" id="UP000292702">
    <property type="component" value="Unassembled WGS sequence"/>
</dbReference>
<reference evidence="2 3" key="1">
    <citation type="submission" date="2018-11" db="EMBL/GenBank/DDBJ databases">
        <title>Genome assembly of Steccherinum ochraceum LE-BIN_3174, the white-rot fungus of the Steccherinaceae family (The Residual Polyporoid clade, Polyporales, Basidiomycota).</title>
        <authorList>
            <person name="Fedorova T.V."/>
            <person name="Glazunova O.A."/>
            <person name="Landesman E.O."/>
            <person name="Moiseenko K.V."/>
            <person name="Psurtseva N.V."/>
            <person name="Savinova O.S."/>
            <person name="Shakhova N.V."/>
            <person name="Tyazhelova T.V."/>
            <person name="Vasina D.V."/>
        </authorList>
    </citation>
    <scope>NUCLEOTIDE SEQUENCE [LARGE SCALE GENOMIC DNA]</scope>
    <source>
        <strain evidence="2 3">LE-BIN_3174</strain>
    </source>
</reference>
<comment type="caution">
    <text evidence="2">The sequence shown here is derived from an EMBL/GenBank/DDBJ whole genome shotgun (WGS) entry which is preliminary data.</text>
</comment>
<name>A0A4R0R064_9APHY</name>
<keyword evidence="3" id="KW-1185">Reference proteome</keyword>